<dbReference type="OrthoDB" id="10254258at2759"/>
<reference evidence="2 3" key="1">
    <citation type="submission" date="2019-09" db="EMBL/GenBank/DDBJ databases">
        <title>A chromosome-level genome assembly of the Chinese tupelo Nyssa sinensis.</title>
        <authorList>
            <person name="Yang X."/>
            <person name="Kang M."/>
            <person name="Yang Y."/>
            <person name="Xiong H."/>
            <person name="Wang M."/>
            <person name="Zhang Z."/>
            <person name="Wang Z."/>
            <person name="Wu H."/>
            <person name="Ma T."/>
            <person name="Liu J."/>
            <person name="Xi Z."/>
        </authorList>
    </citation>
    <scope>NUCLEOTIDE SEQUENCE [LARGE SCALE GENOMIC DNA]</scope>
    <source>
        <strain evidence="2">J267</strain>
        <tissue evidence="2">Leaf</tissue>
    </source>
</reference>
<keyword evidence="3" id="KW-1185">Reference proteome</keyword>
<organism evidence="2 3">
    <name type="scientific">Nyssa sinensis</name>
    <dbReference type="NCBI Taxonomy" id="561372"/>
    <lineage>
        <taxon>Eukaryota</taxon>
        <taxon>Viridiplantae</taxon>
        <taxon>Streptophyta</taxon>
        <taxon>Embryophyta</taxon>
        <taxon>Tracheophyta</taxon>
        <taxon>Spermatophyta</taxon>
        <taxon>Magnoliopsida</taxon>
        <taxon>eudicotyledons</taxon>
        <taxon>Gunneridae</taxon>
        <taxon>Pentapetalae</taxon>
        <taxon>asterids</taxon>
        <taxon>Cornales</taxon>
        <taxon>Nyssaceae</taxon>
        <taxon>Nyssa</taxon>
    </lineage>
</organism>
<feature type="compositionally biased region" description="Polar residues" evidence="1">
    <location>
        <begin position="73"/>
        <end position="91"/>
    </location>
</feature>
<evidence type="ECO:0000256" key="1">
    <source>
        <dbReference type="SAM" id="MobiDB-lite"/>
    </source>
</evidence>
<proteinExistence type="predicted"/>
<gene>
    <name evidence="2" type="ORF">F0562_029710</name>
</gene>
<dbReference type="EMBL" id="CM018039">
    <property type="protein sequence ID" value="KAA8537234.1"/>
    <property type="molecule type" value="Genomic_DNA"/>
</dbReference>
<evidence type="ECO:0000313" key="3">
    <source>
        <dbReference type="Proteomes" id="UP000325577"/>
    </source>
</evidence>
<sequence>MGIVLGGVRLLNQKQLNDDVAGQYMWFVEWERKLHDRRHHHLHPPSFLLSIFSLQRRELDGKAHHPNHHHQSEYQSQGSSQFPSEPLSNSIVGDITPSDGIPKSEKS</sequence>
<protein>
    <submittedName>
        <fullName evidence="2">Uncharacterized protein</fullName>
    </submittedName>
</protein>
<name>A0A5J5B3U8_9ASTE</name>
<dbReference type="Proteomes" id="UP000325577">
    <property type="component" value="Linkage Group LG16"/>
</dbReference>
<dbReference type="AlphaFoldDB" id="A0A5J5B3U8"/>
<accession>A0A5J5B3U8</accession>
<feature type="region of interest" description="Disordered" evidence="1">
    <location>
        <begin position="59"/>
        <end position="107"/>
    </location>
</feature>
<evidence type="ECO:0000313" key="2">
    <source>
        <dbReference type="EMBL" id="KAA8537234.1"/>
    </source>
</evidence>